<reference evidence="1 2" key="1">
    <citation type="submission" date="2016-02" db="EMBL/GenBank/DDBJ databases">
        <title>Genome analysis of coral dinoflagellate symbionts highlights evolutionary adaptations to a symbiotic lifestyle.</title>
        <authorList>
            <person name="Aranda M."/>
            <person name="Li Y."/>
            <person name="Liew Y.J."/>
            <person name="Baumgarten S."/>
            <person name="Simakov O."/>
            <person name="Wilson M."/>
            <person name="Piel J."/>
            <person name="Ashoor H."/>
            <person name="Bougouffa S."/>
            <person name="Bajic V.B."/>
            <person name="Ryu T."/>
            <person name="Ravasi T."/>
            <person name="Bayer T."/>
            <person name="Micklem G."/>
            <person name="Kim H."/>
            <person name="Bhak J."/>
            <person name="Lajeunesse T.C."/>
            <person name="Voolstra C.R."/>
        </authorList>
    </citation>
    <scope>NUCLEOTIDE SEQUENCE [LARGE SCALE GENOMIC DNA]</scope>
    <source>
        <strain evidence="1 2">CCMP2467</strain>
    </source>
</reference>
<evidence type="ECO:0000313" key="2">
    <source>
        <dbReference type="Proteomes" id="UP000186817"/>
    </source>
</evidence>
<sequence>MDVPAGTSVEDAVDFLRAAEARTWAVELRLSQLERSLKDLEARLNTVQLRLCCLEEDFKAFQAQLVGSQGIPLQSEVSILRHLVTELTEVSNRISPEVGRLLVWRQRFTESLQAQLLLIGHQFALACAQIAAQNGLGKRKFPLDDVISHNQHLDFRSKRISMPWNQGIFQYIFREPRSREPLLPLPSPPPGLFSDGGASVQQTPAEALPAATHAFAKQRARLAALVQSDDAVRFEALRKIKTLTLLDPPSSELGRHIIADAAILSDPERLQKSFNDTFATKSTATLAKRAASFWRFAEFCLASDFGSPFRAGESIVYAYVQNLQAHGAATSANSFLESWNFFASLLGFANRAGQSPISGRVRGAAASLAATKKRLVQATPLSVAMLRALERIVVKPPYPHWQVIAGHILFCVGSCARFSDTIHLQSLDLSSADGMHLLEAASSSYKTAQGEHKTMLLPLLSLGCFVYPTVWAPLWMQARLDQGLTLSPSLPAFSEAAQVWLPRRMSTGELTLYLKEFLVASHIELPAEARISSHSMKATFLSWLAKFGGVSLEDRRIAGHHLDAGARSPLTYSRDELCRLMKIFVDVLKAIRAGSFRPDDSRVMRLAVMCGSVLLEKVLEKDPCITESEAGESDVDLPALEARTGGIPLEDALTAEAVSSVCSKMHIFSRTVHIQAAEGARFLCGRPITRNFDELDKAVPASDLLVCKRCSQIYRAS</sequence>
<name>A0A1Q9C304_SYMMI</name>
<evidence type="ECO:0000313" key="1">
    <source>
        <dbReference type="EMBL" id="OLP77287.1"/>
    </source>
</evidence>
<dbReference type="Proteomes" id="UP000186817">
    <property type="component" value="Unassembled WGS sequence"/>
</dbReference>
<gene>
    <name evidence="1" type="ORF">AK812_SmicGene42669</name>
</gene>
<dbReference type="AlphaFoldDB" id="A0A1Q9C304"/>
<proteinExistence type="predicted"/>
<protein>
    <submittedName>
        <fullName evidence="1">Uncharacterized protein</fullName>
    </submittedName>
</protein>
<dbReference type="EMBL" id="LSRX01001799">
    <property type="protein sequence ID" value="OLP77287.1"/>
    <property type="molecule type" value="Genomic_DNA"/>
</dbReference>
<dbReference type="OrthoDB" id="424365at2759"/>
<accession>A0A1Q9C304</accession>
<comment type="caution">
    <text evidence="1">The sequence shown here is derived from an EMBL/GenBank/DDBJ whole genome shotgun (WGS) entry which is preliminary data.</text>
</comment>
<organism evidence="1 2">
    <name type="scientific">Symbiodinium microadriaticum</name>
    <name type="common">Dinoflagellate</name>
    <name type="synonym">Zooxanthella microadriatica</name>
    <dbReference type="NCBI Taxonomy" id="2951"/>
    <lineage>
        <taxon>Eukaryota</taxon>
        <taxon>Sar</taxon>
        <taxon>Alveolata</taxon>
        <taxon>Dinophyceae</taxon>
        <taxon>Suessiales</taxon>
        <taxon>Symbiodiniaceae</taxon>
        <taxon>Symbiodinium</taxon>
    </lineage>
</organism>
<keyword evidence="2" id="KW-1185">Reference proteome</keyword>